<protein>
    <recommendedName>
        <fullName evidence="3">Yeast cell wall synthesis Kre9/Knh1-like N-terminal domain-containing protein</fullName>
    </recommendedName>
</protein>
<gene>
    <name evidence="4" type="ORF">INT43_008101</name>
</gene>
<feature type="chain" id="PRO_5034432469" description="Yeast cell wall synthesis Kre9/Knh1-like N-terminal domain-containing protein" evidence="2">
    <location>
        <begin position="18"/>
        <end position="206"/>
    </location>
</feature>
<dbReference type="Pfam" id="PF10342">
    <property type="entry name" value="Kre9_KNH"/>
    <property type="match status" value="1"/>
</dbReference>
<dbReference type="AlphaFoldDB" id="A0A8H7PE74"/>
<feature type="domain" description="Yeast cell wall synthesis Kre9/Knh1-like N-terminal" evidence="3">
    <location>
        <begin position="44"/>
        <end position="120"/>
    </location>
</feature>
<evidence type="ECO:0000259" key="3">
    <source>
        <dbReference type="Pfam" id="PF10342"/>
    </source>
</evidence>
<name>A0A8H7PE74_MORIS</name>
<keyword evidence="5" id="KW-1185">Reference proteome</keyword>
<comment type="caution">
    <text evidence="4">The sequence shown here is derived from an EMBL/GenBank/DDBJ whole genome shotgun (WGS) entry which is preliminary data.</text>
</comment>
<organism evidence="4 5">
    <name type="scientific">Mortierella isabellina</name>
    <name type="common">Filamentous fungus</name>
    <name type="synonym">Umbelopsis isabellina</name>
    <dbReference type="NCBI Taxonomy" id="91625"/>
    <lineage>
        <taxon>Eukaryota</taxon>
        <taxon>Fungi</taxon>
        <taxon>Fungi incertae sedis</taxon>
        <taxon>Mucoromycota</taxon>
        <taxon>Mucoromycotina</taxon>
        <taxon>Umbelopsidomycetes</taxon>
        <taxon>Umbelopsidales</taxon>
        <taxon>Umbelopsidaceae</taxon>
        <taxon>Umbelopsis</taxon>
    </lineage>
</organism>
<dbReference type="EMBL" id="JAEPQZ010000019">
    <property type="protein sequence ID" value="KAG2171721.1"/>
    <property type="molecule type" value="Genomic_DNA"/>
</dbReference>
<sequence length="206" mass="21048">MKVVFTLVAFIAAVVTAQSTAPYYITAPIQGTNFTAGDRISLFSAEIDWENGSDQKISISLLNGPSAQTQSVLMVIANNVNGDDGSYTWNIPSSVGVSTTYSIRIEYGSGNYSYSAAFSIDGGSKTLSYSALPSTAMSSMSSAAPSTMMLSTASSAMPTMMTSASASASASASSGQPSASAATSGSMQNLAPVWAAVVPIVASLFF</sequence>
<reference evidence="4" key="1">
    <citation type="submission" date="2020-12" db="EMBL/GenBank/DDBJ databases">
        <title>Metabolic potential, ecology and presence of endohyphal bacteria is reflected in genomic diversity of Mucoromycotina.</title>
        <authorList>
            <person name="Muszewska A."/>
            <person name="Okrasinska A."/>
            <person name="Steczkiewicz K."/>
            <person name="Drgas O."/>
            <person name="Orlowska M."/>
            <person name="Perlinska-Lenart U."/>
            <person name="Aleksandrzak-Piekarczyk T."/>
            <person name="Szatraj K."/>
            <person name="Zielenkiewicz U."/>
            <person name="Pilsyk S."/>
            <person name="Malc E."/>
            <person name="Mieczkowski P."/>
            <person name="Kruszewska J.S."/>
            <person name="Biernat P."/>
            <person name="Pawlowska J."/>
        </authorList>
    </citation>
    <scope>NUCLEOTIDE SEQUENCE</scope>
    <source>
        <strain evidence="4">WA0000067209</strain>
    </source>
</reference>
<evidence type="ECO:0000313" key="4">
    <source>
        <dbReference type="EMBL" id="KAG2171721.1"/>
    </source>
</evidence>
<dbReference type="InterPro" id="IPR018466">
    <property type="entry name" value="Kre9/Knh1-like_N"/>
</dbReference>
<dbReference type="OrthoDB" id="2260257at2759"/>
<dbReference type="PANTHER" id="PTHR40633:SF1">
    <property type="entry name" value="GPI ANCHORED SERINE-THREONINE RICH PROTEIN (AFU_ORTHOLOGUE AFUA_1G03630)"/>
    <property type="match status" value="1"/>
</dbReference>
<evidence type="ECO:0000313" key="5">
    <source>
        <dbReference type="Proteomes" id="UP000654370"/>
    </source>
</evidence>
<proteinExistence type="predicted"/>
<evidence type="ECO:0000256" key="2">
    <source>
        <dbReference type="SAM" id="SignalP"/>
    </source>
</evidence>
<keyword evidence="1 2" id="KW-0732">Signal</keyword>
<evidence type="ECO:0000256" key="1">
    <source>
        <dbReference type="ARBA" id="ARBA00022729"/>
    </source>
</evidence>
<dbReference type="InterPro" id="IPR052982">
    <property type="entry name" value="SRP1/TIP1-like"/>
</dbReference>
<dbReference type="Proteomes" id="UP000654370">
    <property type="component" value="Unassembled WGS sequence"/>
</dbReference>
<feature type="signal peptide" evidence="2">
    <location>
        <begin position="1"/>
        <end position="17"/>
    </location>
</feature>
<accession>A0A8H7PE74</accession>
<dbReference type="PANTHER" id="PTHR40633">
    <property type="entry name" value="MATRIX PROTEIN, PUTATIVE (AFU_ORTHOLOGUE AFUA_8G05410)-RELATED"/>
    <property type="match status" value="1"/>
</dbReference>